<dbReference type="Gene3D" id="3.30.450.290">
    <property type="match status" value="1"/>
</dbReference>
<dbReference type="RefSeq" id="WP_128996204.1">
    <property type="nucleotide sequence ID" value="NZ_PDKN01000004.1"/>
</dbReference>
<dbReference type="Proteomes" id="UP000290657">
    <property type="component" value="Unassembled WGS sequence"/>
</dbReference>
<dbReference type="PROSITE" id="PS50887">
    <property type="entry name" value="GGDEF"/>
    <property type="match status" value="1"/>
</dbReference>
<dbReference type="Gene3D" id="6.10.340.10">
    <property type="match status" value="1"/>
</dbReference>
<dbReference type="OrthoDB" id="9790732at2"/>
<evidence type="ECO:0000259" key="2">
    <source>
        <dbReference type="PROSITE" id="PS50883"/>
    </source>
</evidence>
<dbReference type="InterPro" id="IPR050706">
    <property type="entry name" value="Cyclic-di-GMP_PDE-like"/>
</dbReference>
<dbReference type="InterPro" id="IPR001633">
    <property type="entry name" value="EAL_dom"/>
</dbReference>
<keyword evidence="1" id="KW-0812">Transmembrane</keyword>
<reference evidence="4 5" key="1">
    <citation type="submission" date="2017-10" db="EMBL/GenBank/DDBJ databases">
        <title>Genomics of the genus Arcobacter.</title>
        <authorList>
            <person name="Perez-Cataluna A."/>
            <person name="Figueras M.J."/>
        </authorList>
    </citation>
    <scope>NUCLEOTIDE SEQUENCE [LARGE SCALE GENOMIC DNA]</scope>
    <source>
        <strain evidence="4 5">CECT 8987</strain>
    </source>
</reference>
<dbReference type="SMART" id="SM00052">
    <property type="entry name" value="EAL"/>
    <property type="match status" value="1"/>
</dbReference>
<dbReference type="InterPro" id="IPR043128">
    <property type="entry name" value="Rev_trsase/Diguanyl_cyclase"/>
</dbReference>
<dbReference type="InterPro" id="IPR000160">
    <property type="entry name" value="GGDEF_dom"/>
</dbReference>
<keyword evidence="1" id="KW-1133">Transmembrane helix</keyword>
<dbReference type="EMBL" id="PDKN01000004">
    <property type="protein sequence ID" value="RXJ57632.1"/>
    <property type="molecule type" value="Genomic_DNA"/>
</dbReference>
<dbReference type="AlphaFoldDB" id="A0A4Q0XPT2"/>
<name>A0A4Q0XPT2_9BACT</name>
<dbReference type="Pfam" id="PF00563">
    <property type="entry name" value="EAL"/>
    <property type="match status" value="1"/>
</dbReference>
<dbReference type="InterPro" id="IPR035919">
    <property type="entry name" value="EAL_sf"/>
</dbReference>
<gene>
    <name evidence="4" type="ORF">CRV04_07420</name>
</gene>
<proteinExistence type="predicted"/>
<evidence type="ECO:0000259" key="3">
    <source>
        <dbReference type="PROSITE" id="PS50887"/>
    </source>
</evidence>
<dbReference type="Gene3D" id="3.30.70.270">
    <property type="match status" value="1"/>
</dbReference>
<evidence type="ECO:0000313" key="4">
    <source>
        <dbReference type="EMBL" id="RXJ57632.1"/>
    </source>
</evidence>
<dbReference type="CDD" id="cd01949">
    <property type="entry name" value="GGDEF"/>
    <property type="match status" value="1"/>
</dbReference>
<dbReference type="GO" id="GO:0071111">
    <property type="term" value="F:cyclic-guanylate-specific phosphodiesterase activity"/>
    <property type="evidence" value="ECO:0007669"/>
    <property type="project" value="InterPro"/>
</dbReference>
<protein>
    <submittedName>
        <fullName evidence="4">Uncharacterized protein</fullName>
    </submittedName>
</protein>
<dbReference type="SUPFAM" id="SSF141868">
    <property type="entry name" value="EAL domain-like"/>
    <property type="match status" value="1"/>
</dbReference>
<dbReference type="InterPro" id="IPR029787">
    <property type="entry name" value="Nucleotide_cyclase"/>
</dbReference>
<comment type="caution">
    <text evidence="4">The sequence shown here is derived from an EMBL/GenBank/DDBJ whole genome shotgun (WGS) entry which is preliminary data.</text>
</comment>
<feature type="transmembrane region" description="Helical" evidence="1">
    <location>
        <begin position="12"/>
        <end position="34"/>
    </location>
</feature>
<accession>A0A4Q0XPT2</accession>
<sequence>MSKNLISNQKLIFRIISLLLAVSIILILVSSIYIKQTALTRLAQDDAKKTSELIFEIMNTKMQEGWAKEDLKSILSRLEHIREGLTVHSYRSALVEEILGKNEADSIVVKNDKAIQKAMQGEEQFIVEKDGSIRYIYPIHVNQECITCHYNTKVGDINGVLDITYPPSEIKISLNELTYWFIAFFILFILIFFYIFYLVVNKKIISPIVGFTQTIKELTKEKNLEKKANVQTNIEEIQTLQTSFNKLLSTIKYYYEKLLENLYHDSLTSLGNMNKLQQDLPQYPKAPLAIMSIDSFREFNNFYGIKVGDFIIKDLAKFLKKQQLDGVQLYRLYGDEFALLFTNNTTVEECNDLITKISQHEFKYKNINIYIQVTMGIVFIAEKRRIEKATIALKNAKKHKKSLRLFKESILLQEEYEQHIKWTQYLKDAIEQNNIVPVFQPIKAVGSENIKKYECLARVLKDGHYHVPFEFLEVAKKAKLYPNITQIMIEKTFEYFSTRKELEFSINYSIDDIQNPQTTGKLFSLLEQYELGDRLIIELLETEEINDFIVLNNFITRAKKYKVRIAIDDFGSGYSNFSYLINMNIDYLKIDSSLIEKIDVSHDSLRVVKTIIAFAKELHLQTIAEKVHSAQIESILLDLGVDYLQGYHIGKPEPEVLAVKE</sequence>
<dbReference type="SMART" id="SM00267">
    <property type="entry name" value="GGDEF"/>
    <property type="match status" value="1"/>
</dbReference>
<organism evidence="4 5">
    <name type="scientific">Candidatus Marinarcus aquaticus</name>
    <dbReference type="NCBI Taxonomy" id="2044504"/>
    <lineage>
        <taxon>Bacteria</taxon>
        <taxon>Pseudomonadati</taxon>
        <taxon>Campylobacterota</taxon>
        <taxon>Epsilonproteobacteria</taxon>
        <taxon>Campylobacterales</taxon>
        <taxon>Arcobacteraceae</taxon>
        <taxon>Candidatus Marinarcus</taxon>
    </lineage>
</organism>
<feature type="domain" description="EAL" evidence="2">
    <location>
        <begin position="419"/>
        <end position="661"/>
    </location>
</feature>
<dbReference type="Pfam" id="PF00990">
    <property type="entry name" value="GGDEF"/>
    <property type="match status" value="1"/>
</dbReference>
<dbReference type="Gene3D" id="3.20.20.450">
    <property type="entry name" value="EAL domain"/>
    <property type="match status" value="1"/>
</dbReference>
<feature type="domain" description="GGDEF" evidence="3">
    <location>
        <begin position="284"/>
        <end position="415"/>
    </location>
</feature>
<dbReference type="PANTHER" id="PTHR33121">
    <property type="entry name" value="CYCLIC DI-GMP PHOSPHODIESTERASE PDEF"/>
    <property type="match status" value="1"/>
</dbReference>
<evidence type="ECO:0000313" key="5">
    <source>
        <dbReference type="Proteomes" id="UP000290657"/>
    </source>
</evidence>
<dbReference type="PANTHER" id="PTHR33121:SF79">
    <property type="entry name" value="CYCLIC DI-GMP PHOSPHODIESTERASE PDED-RELATED"/>
    <property type="match status" value="1"/>
</dbReference>
<dbReference type="NCBIfam" id="TIGR00254">
    <property type="entry name" value="GGDEF"/>
    <property type="match status" value="1"/>
</dbReference>
<keyword evidence="5" id="KW-1185">Reference proteome</keyword>
<dbReference type="PROSITE" id="PS50883">
    <property type="entry name" value="EAL"/>
    <property type="match status" value="1"/>
</dbReference>
<evidence type="ECO:0000256" key="1">
    <source>
        <dbReference type="SAM" id="Phobius"/>
    </source>
</evidence>
<keyword evidence="1" id="KW-0472">Membrane</keyword>
<dbReference type="CDD" id="cd01948">
    <property type="entry name" value="EAL"/>
    <property type="match status" value="1"/>
</dbReference>
<feature type="transmembrane region" description="Helical" evidence="1">
    <location>
        <begin position="177"/>
        <end position="200"/>
    </location>
</feature>
<dbReference type="SUPFAM" id="SSF55073">
    <property type="entry name" value="Nucleotide cyclase"/>
    <property type="match status" value="1"/>
</dbReference>